<evidence type="ECO:0000256" key="6">
    <source>
        <dbReference type="ARBA" id="ARBA00022989"/>
    </source>
</evidence>
<evidence type="ECO:0000313" key="12">
    <source>
        <dbReference type="Proteomes" id="UP001500503"/>
    </source>
</evidence>
<feature type="transmembrane region" description="Helical" evidence="9">
    <location>
        <begin position="213"/>
        <end position="231"/>
    </location>
</feature>
<protein>
    <recommendedName>
        <fullName evidence="10">ArnT-like N-terminal domain-containing protein</fullName>
    </recommendedName>
</protein>
<accession>A0ABP8QK43</accession>
<feature type="transmembrane region" description="Helical" evidence="9">
    <location>
        <begin position="26"/>
        <end position="45"/>
    </location>
</feature>
<feature type="transmembrane region" description="Helical" evidence="9">
    <location>
        <begin position="146"/>
        <end position="166"/>
    </location>
</feature>
<evidence type="ECO:0000256" key="2">
    <source>
        <dbReference type="ARBA" id="ARBA00022475"/>
    </source>
</evidence>
<comment type="subcellular location">
    <subcellularLocation>
        <location evidence="1">Cell membrane</location>
        <topology evidence="1">Multi-pass membrane protein</topology>
    </subcellularLocation>
</comment>
<feature type="domain" description="ArnT-like N-terminal" evidence="10">
    <location>
        <begin position="102"/>
        <end position="204"/>
    </location>
</feature>
<gene>
    <name evidence="11" type="ORF">GCM10023191_059750</name>
</gene>
<keyword evidence="5 9" id="KW-0812">Transmembrane</keyword>
<dbReference type="PANTHER" id="PTHR33908:SF11">
    <property type="entry name" value="MEMBRANE PROTEIN"/>
    <property type="match status" value="1"/>
</dbReference>
<keyword evidence="3" id="KW-0328">Glycosyltransferase</keyword>
<feature type="region of interest" description="Disordered" evidence="8">
    <location>
        <begin position="1"/>
        <end position="22"/>
    </location>
</feature>
<comment type="caution">
    <text evidence="11">The sequence shown here is derived from an EMBL/GenBank/DDBJ whole genome shotgun (WGS) entry which is preliminary data.</text>
</comment>
<evidence type="ECO:0000256" key="5">
    <source>
        <dbReference type="ARBA" id="ARBA00022692"/>
    </source>
</evidence>
<reference evidence="12" key="1">
    <citation type="journal article" date="2019" name="Int. J. Syst. Evol. Microbiol.">
        <title>The Global Catalogue of Microorganisms (GCM) 10K type strain sequencing project: providing services to taxonomists for standard genome sequencing and annotation.</title>
        <authorList>
            <consortium name="The Broad Institute Genomics Platform"/>
            <consortium name="The Broad Institute Genome Sequencing Center for Infectious Disease"/>
            <person name="Wu L."/>
            <person name="Ma J."/>
        </authorList>
    </citation>
    <scope>NUCLEOTIDE SEQUENCE [LARGE SCALE GENOMIC DNA]</scope>
    <source>
        <strain evidence="12">JCM 17933</strain>
    </source>
</reference>
<evidence type="ECO:0000256" key="1">
    <source>
        <dbReference type="ARBA" id="ARBA00004651"/>
    </source>
</evidence>
<evidence type="ECO:0000256" key="3">
    <source>
        <dbReference type="ARBA" id="ARBA00022676"/>
    </source>
</evidence>
<keyword evidence="12" id="KW-1185">Reference proteome</keyword>
<dbReference type="PANTHER" id="PTHR33908">
    <property type="entry name" value="MANNOSYLTRANSFERASE YKCB-RELATED"/>
    <property type="match status" value="1"/>
</dbReference>
<evidence type="ECO:0000256" key="9">
    <source>
        <dbReference type="SAM" id="Phobius"/>
    </source>
</evidence>
<dbReference type="EMBL" id="BAABHF010000035">
    <property type="protein sequence ID" value="GAA4504801.1"/>
    <property type="molecule type" value="Genomic_DNA"/>
</dbReference>
<evidence type="ECO:0000256" key="7">
    <source>
        <dbReference type="ARBA" id="ARBA00023136"/>
    </source>
</evidence>
<name>A0ABP8QK43_9ACTN</name>
<organism evidence="11 12">
    <name type="scientific">Actinoallomurus oryzae</name>
    <dbReference type="NCBI Taxonomy" id="502180"/>
    <lineage>
        <taxon>Bacteria</taxon>
        <taxon>Bacillati</taxon>
        <taxon>Actinomycetota</taxon>
        <taxon>Actinomycetes</taxon>
        <taxon>Streptosporangiales</taxon>
        <taxon>Thermomonosporaceae</taxon>
        <taxon>Actinoallomurus</taxon>
    </lineage>
</organism>
<feature type="transmembrane region" description="Helical" evidence="9">
    <location>
        <begin position="87"/>
        <end position="115"/>
    </location>
</feature>
<keyword evidence="4" id="KW-0808">Transferase</keyword>
<evidence type="ECO:0000259" key="10">
    <source>
        <dbReference type="Pfam" id="PF02366"/>
    </source>
</evidence>
<dbReference type="RefSeq" id="WP_345469457.1">
    <property type="nucleotide sequence ID" value="NZ_BAABHF010000035.1"/>
</dbReference>
<dbReference type="Proteomes" id="UP001500503">
    <property type="component" value="Unassembled WGS sequence"/>
</dbReference>
<keyword evidence="2" id="KW-1003">Cell membrane</keyword>
<evidence type="ECO:0000256" key="8">
    <source>
        <dbReference type="SAM" id="MobiDB-lite"/>
    </source>
</evidence>
<dbReference type="InterPro" id="IPR050297">
    <property type="entry name" value="LipidA_mod_glycosyltrf_83"/>
</dbReference>
<evidence type="ECO:0000256" key="4">
    <source>
        <dbReference type="ARBA" id="ARBA00022679"/>
    </source>
</evidence>
<feature type="transmembrane region" description="Helical" evidence="9">
    <location>
        <begin position="178"/>
        <end position="201"/>
    </location>
</feature>
<proteinExistence type="predicted"/>
<dbReference type="Pfam" id="PF02366">
    <property type="entry name" value="PMT"/>
    <property type="match status" value="1"/>
</dbReference>
<evidence type="ECO:0000313" key="11">
    <source>
        <dbReference type="EMBL" id="GAA4504801.1"/>
    </source>
</evidence>
<dbReference type="InterPro" id="IPR003342">
    <property type="entry name" value="ArnT-like_N"/>
</dbReference>
<sequence length="473" mass="50256">MASPVAGVEAPVSPTPSRPPGARTRWAAHAPFAVVLTVAAGLRAVTMMGYRPGRVYYIDSYEYLDLALHPRPGTGFRGIGYPLLLRLLLPFHSVPVVVAAQHVLGLATGLLMYALLRRRGVPAWGAVLATVPVLFDGQMLQLEHAVLSDTMFLFLVVVAVVALMWSPGRPSARAAAGAGLSLALAALTRSVGLPLLLLVLAYLAARRIGVRRFAAAAVAGLLPLAVFAGWYRADHGRFALSGTDGVVLWARTMTFADCHRIQPPPDEAPLCPNGTWQDAASEYVWDPDSPINRTPGGAAANNDLARSFALRAILAQPLDYLGAVGHDVSLAFHWTPARHPRRVTPAFGFAKGRWAPTGVPPWAGRTLSAYAPGATGEYRSVEPYAAVLRAYQYPAYLRGPFLAAILLAGALGLRRGTLLPWGTAVTLLVVPVAVLDFDHRYVLPVVPVACLAAALALAGRPGRVRPPSGGPHR</sequence>
<keyword evidence="7 9" id="KW-0472">Membrane</keyword>
<keyword evidence="6 9" id="KW-1133">Transmembrane helix</keyword>